<dbReference type="Pfam" id="PF13414">
    <property type="entry name" value="TPR_11"/>
    <property type="match status" value="1"/>
</dbReference>
<name>A0A8B6C2P1_MYTGA</name>
<dbReference type="PANTHER" id="PTHR23184:SF9">
    <property type="entry name" value="TETRATRICOPEPTIDE REPEAT PROTEIN 14"/>
    <property type="match status" value="1"/>
</dbReference>
<feature type="repeat" description="TPR" evidence="1">
    <location>
        <begin position="115"/>
        <end position="148"/>
    </location>
</feature>
<dbReference type="Proteomes" id="UP000596742">
    <property type="component" value="Unassembled WGS sequence"/>
</dbReference>
<evidence type="ECO:0000256" key="1">
    <source>
        <dbReference type="PROSITE-ProRule" id="PRU00339"/>
    </source>
</evidence>
<dbReference type="EMBL" id="UYJE01001138">
    <property type="protein sequence ID" value="VDH99328.1"/>
    <property type="molecule type" value="Genomic_DNA"/>
</dbReference>
<protein>
    <submittedName>
        <fullName evidence="3">Uncharacterized protein</fullName>
    </submittedName>
</protein>
<evidence type="ECO:0000256" key="2">
    <source>
        <dbReference type="SAM" id="Phobius"/>
    </source>
</evidence>
<feature type="transmembrane region" description="Helical" evidence="2">
    <location>
        <begin position="12"/>
        <end position="30"/>
    </location>
</feature>
<evidence type="ECO:0000313" key="3">
    <source>
        <dbReference type="EMBL" id="VDH99328.1"/>
    </source>
</evidence>
<accession>A0A8B6C2P1</accession>
<sequence>ESSYKRLTFDELTFYSGVIIVATLVLWKHLTGRNMFIKRGLNSVAQGITYFKAGKQPEAVQCFNKALDIDKKNVEALVARGALYANNESFTRAIDDFEAALKINSVHANARKYLHDTLLAYGKSNEDIEKYQEAEELYTKAMSLDQASVDAREALRFLHYRRVCYC</sequence>
<keyword evidence="1" id="KW-0802">TPR repeat</keyword>
<organism evidence="3 4">
    <name type="scientific">Mytilus galloprovincialis</name>
    <name type="common">Mediterranean mussel</name>
    <dbReference type="NCBI Taxonomy" id="29158"/>
    <lineage>
        <taxon>Eukaryota</taxon>
        <taxon>Metazoa</taxon>
        <taxon>Spiralia</taxon>
        <taxon>Lophotrochozoa</taxon>
        <taxon>Mollusca</taxon>
        <taxon>Bivalvia</taxon>
        <taxon>Autobranchia</taxon>
        <taxon>Pteriomorphia</taxon>
        <taxon>Mytilida</taxon>
        <taxon>Mytiloidea</taxon>
        <taxon>Mytilidae</taxon>
        <taxon>Mytilinae</taxon>
        <taxon>Mytilus</taxon>
    </lineage>
</organism>
<feature type="repeat" description="TPR" evidence="1">
    <location>
        <begin position="74"/>
        <end position="107"/>
    </location>
</feature>
<dbReference type="SUPFAM" id="SSF48452">
    <property type="entry name" value="TPR-like"/>
    <property type="match status" value="1"/>
</dbReference>
<dbReference type="Gene3D" id="1.25.40.10">
    <property type="entry name" value="Tetratricopeptide repeat domain"/>
    <property type="match status" value="1"/>
</dbReference>
<evidence type="ECO:0000313" key="4">
    <source>
        <dbReference type="Proteomes" id="UP000596742"/>
    </source>
</evidence>
<dbReference type="InterPro" id="IPR019734">
    <property type="entry name" value="TPR_rpt"/>
</dbReference>
<reference evidence="3" key="1">
    <citation type="submission" date="2018-11" db="EMBL/GenBank/DDBJ databases">
        <authorList>
            <person name="Alioto T."/>
            <person name="Alioto T."/>
        </authorList>
    </citation>
    <scope>NUCLEOTIDE SEQUENCE</scope>
</reference>
<keyword evidence="2" id="KW-0812">Transmembrane</keyword>
<feature type="non-terminal residue" evidence="3">
    <location>
        <position position="166"/>
    </location>
</feature>
<comment type="caution">
    <text evidence="3">The sequence shown here is derived from an EMBL/GenBank/DDBJ whole genome shotgun (WGS) entry which is preliminary data.</text>
</comment>
<feature type="non-terminal residue" evidence="3">
    <location>
        <position position="1"/>
    </location>
</feature>
<dbReference type="Pfam" id="PF13181">
    <property type="entry name" value="TPR_8"/>
    <property type="match status" value="1"/>
</dbReference>
<dbReference type="InterPro" id="IPR011990">
    <property type="entry name" value="TPR-like_helical_dom_sf"/>
</dbReference>
<dbReference type="InterPro" id="IPR039190">
    <property type="entry name" value="TTC14"/>
</dbReference>
<dbReference type="PANTHER" id="PTHR23184">
    <property type="entry name" value="TETRATRICOPEPTIDE REPEAT PROTEIN 14"/>
    <property type="match status" value="1"/>
</dbReference>
<keyword evidence="4" id="KW-1185">Reference proteome</keyword>
<keyword evidence="2" id="KW-1133">Transmembrane helix</keyword>
<dbReference type="SMART" id="SM00028">
    <property type="entry name" value="TPR"/>
    <property type="match status" value="3"/>
</dbReference>
<dbReference type="PROSITE" id="PS50005">
    <property type="entry name" value="TPR"/>
    <property type="match status" value="3"/>
</dbReference>
<proteinExistence type="predicted"/>
<dbReference type="OrthoDB" id="1914839at2759"/>
<feature type="repeat" description="TPR" evidence="1">
    <location>
        <begin position="40"/>
        <end position="73"/>
    </location>
</feature>
<dbReference type="AlphaFoldDB" id="A0A8B6C2P1"/>
<keyword evidence="2" id="KW-0472">Membrane</keyword>
<gene>
    <name evidence="3" type="ORF">MGAL_10B041877</name>
</gene>